<dbReference type="AlphaFoldDB" id="A0A9D1RVV0"/>
<keyword evidence="1" id="KW-1133">Transmembrane helix</keyword>
<dbReference type="EMBL" id="DXGA01000189">
    <property type="protein sequence ID" value="HIW94614.1"/>
    <property type="molecule type" value="Genomic_DNA"/>
</dbReference>
<sequence>MNKKDRNALAVIVGFYVLIELLGVTCPIKFVTGISCAGCGMSRAWLSLLRMDVAGAFAYHPLFWLPVPAALILLFHRRLPKRMARVLLLIVCVLFLAVYLVRLARPEDTVVVFAPQEGLIWRLFSALRQGLQS</sequence>
<protein>
    <submittedName>
        <fullName evidence="2">DUF2752 domain-containing protein</fullName>
    </submittedName>
</protein>
<comment type="caution">
    <text evidence="2">The sequence shown here is derived from an EMBL/GenBank/DDBJ whole genome shotgun (WGS) entry which is preliminary data.</text>
</comment>
<proteinExistence type="predicted"/>
<keyword evidence="1" id="KW-0812">Transmembrane</keyword>
<evidence type="ECO:0000256" key="1">
    <source>
        <dbReference type="SAM" id="Phobius"/>
    </source>
</evidence>
<dbReference type="Proteomes" id="UP000824192">
    <property type="component" value="Unassembled WGS sequence"/>
</dbReference>
<feature type="transmembrane region" description="Helical" evidence="1">
    <location>
        <begin position="86"/>
        <end position="104"/>
    </location>
</feature>
<keyword evidence="1" id="KW-0472">Membrane</keyword>
<feature type="transmembrane region" description="Helical" evidence="1">
    <location>
        <begin position="53"/>
        <end position="74"/>
    </location>
</feature>
<evidence type="ECO:0000313" key="2">
    <source>
        <dbReference type="EMBL" id="HIW94614.1"/>
    </source>
</evidence>
<dbReference type="InterPro" id="IPR021215">
    <property type="entry name" value="DUF2752"/>
</dbReference>
<evidence type="ECO:0000313" key="3">
    <source>
        <dbReference type="Proteomes" id="UP000824192"/>
    </source>
</evidence>
<gene>
    <name evidence="2" type="ORF">H9868_08785</name>
</gene>
<name>A0A9D1RVV0_9FIRM</name>
<organism evidence="2 3">
    <name type="scientific">Candidatus Flavonifractor merdipullorum</name>
    <dbReference type="NCBI Taxonomy" id="2838590"/>
    <lineage>
        <taxon>Bacteria</taxon>
        <taxon>Bacillati</taxon>
        <taxon>Bacillota</taxon>
        <taxon>Clostridia</taxon>
        <taxon>Eubacteriales</taxon>
        <taxon>Oscillospiraceae</taxon>
        <taxon>Flavonifractor</taxon>
    </lineage>
</organism>
<reference evidence="2" key="2">
    <citation type="submission" date="2021-04" db="EMBL/GenBank/DDBJ databases">
        <authorList>
            <person name="Gilroy R."/>
        </authorList>
    </citation>
    <scope>NUCLEOTIDE SEQUENCE</scope>
    <source>
        <strain evidence="2">ChiGjej6B6-1540</strain>
    </source>
</reference>
<dbReference type="Pfam" id="PF10825">
    <property type="entry name" value="DUF2752"/>
    <property type="match status" value="1"/>
</dbReference>
<accession>A0A9D1RVV0</accession>
<reference evidence="2" key="1">
    <citation type="journal article" date="2021" name="PeerJ">
        <title>Extensive microbial diversity within the chicken gut microbiome revealed by metagenomics and culture.</title>
        <authorList>
            <person name="Gilroy R."/>
            <person name="Ravi A."/>
            <person name="Getino M."/>
            <person name="Pursley I."/>
            <person name="Horton D.L."/>
            <person name="Alikhan N.F."/>
            <person name="Baker D."/>
            <person name="Gharbi K."/>
            <person name="Hall N."/>
            <person name="Watson M."/>
            <person name="Adriaenssens E.M."/>
            <person name="Foster-Nyarko E."/>
            <person name="Jarju S."/>
            <person name="Secka A."/>
            <person name="Antonio M."/>
            <person name="Oren A."/>
            <person name="Chaudhuri R.R."/>
            <person name="La Ragione R."/>
            <person name="Hildebrand F."/>
            <person name="Pallen M.J."/>
        </authorList>
    </citation>
    <scope>NUCLEOTIDE SEQUENCE</scope>
    <source>
        <strain evidence="2">ChiGjej6B6-1540</strain>
    </source>
</reference>